<evidence type="ECO:0000313" key="3">
    <source>
        <dbReference type="EMBL" id="MBK8889503.1"/>
    </source>
</evidence>
<feature type="chain" id="PRO_5039309039" evidence="2">
    <location>
        <begin position="21"/>
        <end position="146"/>
    </location>
</feature>
<gene>
    <name evidence="3" type="ORF">IPN75_03435</name>
</gene>
<comment type="caution">
    <text evidence="3">The sequence shown here is derived from an EMBL/GenBank/DDBJ whole genome shotgun (WGS) entry which is preliminary data.</text>
</comment>
<evidence type="ECO:0000256" key="2">
    <source>
        <dbReference type="SAM" id="SignalP"/>
    </source>
</evidence>
<reference evidence="3" key="1">
    <citation type="submission" date="2020-10" db="EMBL/GenBank/DDBJ databases">
        <title>Connecting structure to function with the recovery of over 1000 high-quality activated sludge metagenome-assembled genomes encoding full-length rRNA genes using long-read sequencing.</title>
        <authorList>
            <person name="Singleton C.M."/>
            <person name="Petriglieri F."/>
            <person name="Kristensen J.M."/>
            <person name="Kirkegaard R.H."/>
            <person name="Michaelsen T.Y."/>
            <person name="Andersen M.H."/>
            <person name="Karst S.M."/>
            <person name="Dueholm M.S."/>
            <person name="Nielsen P.H."/>
            <person name="Albertsen M."/>
        </authorList>
    </citation>
    <scope>NUCLEOTIDE SEQUENCE</scope>
    <source>
        <strain evidence="3">OdNE_18-Q3-R46-58_BAT3C.305</strain>
    </source>
</reference>
<dbReference type="EMBL" id="JADKBR010000001">
    <property type="protein sequence ID" value="MBK8889503.1"/>
    <property type="molecule type" value="Genomic_DNA"/>
</dbReference>
<sequence>MLKPLVSFLFGLLLVAGATADTLIKESEARLPPAPVTAPATRSITRGPGIRILSPDTGSPSLASPFALQIAFEPHGGAKIDLSSVKLTYLRSPNVDLTERIQAGLSEKGIDLKAAEVPPGEHQIRVSVQDSDGRISNAVFKLNVAK</sequence>
<accession>A0A9D7QKB1</accession>
<evidence type="ECO:0000313" key="4">
    <source>
        <dbReference type="Proteomes" id="UP000808146"/>
    </source>
</evidence>
<feature type="region of interest" description="Disordered" evidence="1">
    <location>
        <begin position="31"/>
        <end position="51"/>
    </location>
</feature>
<dbReference type="Proteomes" id="UP000808146">
    <property type="component" value="Unassembled WGS sequence"/>
</dbReference>
<evidence type="ECO:0000256" key="1">
    <source>
        <dbReference type="SAM" id="MobiDB-lite"/>
    </source>
</evidence>
<dbReference type="AlphaFoldDB" id="A0A9D7QKB1"/>
<proteinExistence type="predicted"/>
<organism evidence="3 4">
    <name type="scientific">Candidatus Dechloromonas phosphorivorans</name>
    <dbReference type="NCBI Taxonomy" id="2899244"/>
    <lineage>
        <taxon>Bacteria</taxon>
        <taxon>Pseudomonadati</taxon>
        <taxon>Pseudomonadota</taxon>
        <taxon>Betaproteobacteria</taxon>
        <taxon>Rhodocyclales</taxon>
        <taxon>Azonexaceae</taxon>
        <taxon>Dechloromonas</taxon>
    </lineage>
</organism>
<protein>
    <submittedName>
        <fullName evidence="3">Uncharacterized protein</fullName>
    </submittedName>
</protein>
<feature type="signal peptide" evidence="2">
    <location>
        <begin position="1"/>
        <end position="20"/>
    </location>
</feature>
<keyword evidence="2" id="KW-0732">Signal</keyword>
<name>A0A9D7QKB1_9RHOO</name>